<comment type="similarity">
    <text evidence="1">Belongs to the LysR transcriptional regulatory family.</text>
</comment>
<dbReference type="GO" id="GO:0003677">
    <property type="term" value="F:DNA binding"/>
    <property type="evidence" value="ECO:0007669"/>
    <property type="project" value="UniProtKB-KW"/>
</dbReference>
<evidence type="ECO:0000313" key="6">
    <source>
        <dbReference type="EMBL" id="SDY18578.1"/>
    </source>
</evidence>
<protein>
    <submittedName>
        <fullName evidence="6">DNA-binding transcriptional regulator, LysR family</fullName>
    </submittedName>
</protein>
<accession>A0A1H3HUU6</accession>
<proteinExistence type="inferred from homology"/>
<dbReference type="AlphaFoldDB" id="A0A1H3HUU6"/>
<keyword evidence="2" id="KW-0805">Transcription regulation</keyword>
<evidence type="ECO:0000256" key="4">
    <source>
        <dbReference type="ARBA" id="ARBA00023163"/>
    </source>
</evidence>
<evidence type="ECO:0000313" key="7">
    <source>
        <dbReference type="Proteomes" id="UP000199515"/>
    </source>
</evidence>
<dbReference type="Pfam" id="PF00126">
    <property type="entry name" value="HTH_1"/>
    <property type="match status" value="1"/>
</dbReference>
<dbReference type="Gene3D" id="3.40.190.10">
    <property type="entry name" value="Periplasmic binding protein-like II"/>
    <property type="match status" value="2"/>
</dbReference>
<keyword evidence="3 6" id="KW-0238">DNA-binding</keyword>
<dbReference type="GO" id="GO:0003700">
    <property type="term" value="F:DNA-binding transcription factor activity"/>
    <property type="evidence" value="ECO:0007669"/>
    <property type="project" value="InterPro"/>
</dbReference>
<dbReference type="InterPro" id="IPR000847">
    <property type="entry name" value="LysR_HTH_N"/>
</dbReference>
<dbReference type="GO" id="GO:0032993">
    <property type="term" value="C:protein-DNA complex"/>
    <property type="evidence" value="ECO:0007669"/>
    <property type="project" value="TreeGrafter"/>
</dbReference>
<dbReference type="SUPFAM" id="SSF53850">
    <property type="entry name" value="Periplasmic binding protein-like II"/>
    <property type="match status" value="1"/>
</dbReference>
<dbReference type="EMBL" id="FNON01000004">
    <property type="protein sequence ID" value="SDY18578.1"/>
    <property type="molecule type" value="Genomic_DNA"/>
</dbReference>
<dbReference type="InterPro" id="IPR036388">
    <property type="entry name" value="WH-like_DNA-bd_sf"/>
</dbReference>
<dbReference type="PANTHER" id="PTHR30346">
    <property type="entry name" value="TRANSCRIPTIONAL DUAL REGULATOR HCAR-RELATED"/>
    <property type="match status" value="1"/>
</dbReference>
<keyword evidence="4" id="KW-0804">Transcription</keyword>
<dbReference type="OrthoDB" id="3171102at2"/>
<evidence type="ECO:0000256" key="3">
    <source>
        <dbReference type="ARBA" id="ARBA00023125"/>
    </source>
</evidence>
<evidence type="ECO:0000259" key="5">
    <source>
        <dbReference type="PROSITE" id="PS50931"/>
    </source>
</evidence>
<dbReference type="Pfam" id="PF03466">
    <property type="entry name" value="LysR_substrate"/>
    <property type="match status" value="1"/>
</dbReference>
<feature type="domain" description="HTH lysR-type" evidence="5">
    <location>
        <begin position="3"/>
        <end position="60"/>
    </location>
</feature>
<dbReference type="RefSeq" id="WP_091291850.1">
    <property type="nucleotide sequence ID" value="NZ_FNON01000004.1"/>
</dbReference>
<keyword evidence="7" id="KW-1185">Reference proteome</keyword>
<dbReference type="InterPro" id="IPR005119">
    <property type="entry name" value="LysR_subst-bd"/>
</dbReference>
<dbReference type="InterPro" id="IPR036390">
    <property type="entry name" value="WH_DNA-bd_sf"/>
</dbReference>
<name>A0A1H3HUU6_9PSEU</name>
<dbReference type="SUPFAM" id="SSF46785">
    <property type="entry name" value="Winged helix' DNA-binding domain"/>
    <property type="match status" value="1"/>
</dbReference>
<evidence type="ECO:0000256" key="2">
    <source>
        <dbReference type="ARBA" id="ARBA00023015"/>
    </source>
</evidence>
<organism evidence="6 7">
    <name type="scientific">Amycolatopsis xylanica</name>
    <dbReference type="NCBI Taxonomy" id="589385"/>
    <lineage>
        <taxon>Bacteria</taxon>
        <taxon>Bacillati</taxon>
        <taxon>Actinomycetota</taxon>
        <taxon>Actinomycetes</taxon>
        <taxon>Pseudonocardiales</taxon>
        <taxon>Pseudonocardiaceae</taxon>
        <taxon>Amycolatopsis</taxon>
    </lineage>
</organism>
<dbReference type="Proteomes" id="UP000199515">
    <property type="component" value="Unassembled WGS sequence"/>
</dbReference>
<sequence>MHLDFRHLELLVAIAEAGTLRRAAAELHLSQPAVTTQLKRIEHHIGGPLFLRSPDGVVPTQLGAGVIEHARKVLVEFSELERRAQLNAQRDAEYAPIRVGGIPANQFWLLVSALGDAFPDREITSRTVKSTAMLTTLLGSGELDVAVLRRFPRFPLRLPESVVQAKLLTEPIFVGVGLDHQLADRGEIGLGELADETWVMPEPDDSGMNEFFSTVCADNGFEQRVAHLTNDSHIAFALTAAGAVCPLYPIGFSPRQGLATIPLAGNPFYRELVLAWRTDSLIAPQIGRLRDRVKQGYLELVGDTPVYSAWWERGGSSFALP</sequence>
<dbReference type="STRING" id="589385.SAMN05421504_104808"/>
<dbReference type="Gene3D" id="1.10.10.10">
    <property type="entry name" value="Winged helix-like DNA-binding domain superfamily/Winged helix DNA-binding domain"/>
    <property type="match status" value="1"/>
</dbReference>
<dbReference type="PRINTS" id="PR00039">
    <property type="entry name" value="HTHLYSR"/>
</dbReference>
<dbReference type="PANTHER" id="PTHR30346:SF30">
    <property type="entry name" value="SMALL NEUTRAL PROTEASE REGULATORY PROTEIN"/>
    <property type="match status" value="1"/>
</dbReference>
<evidence type="ECO:0000256" key="1">
    <source>
        <dbReference type="ARBA" id="ARBA00009437"/>
    </source>
</evidence>
<dbReference type="PROSITE" id="PS50931">
    <property type="entry name" value="HTH_LYSR"/>
    <property type="match status" value="1"/>
</dbReference>
<reference evidence="6 7" key="1">
    <citation type="submission" date="2016-10" db="EMBL/GenBank/DDBJ databases">
        <authorList>
            <person name="de Groot N.N."/>
        </authorList>
    </citation>
    <scope>NUCLEOTIDE SEQUENCE [LARGE SCALE GENOMIC DNA]</scope>
    <source>
        <strain evidence="6 7">CPCC 202699</strain>
    </source>
</reference>
<gene>
    <name evidence="6" type="ORF">SAMN05421504_104808</name>
</gene>